<evidence type="ECO:0000256" key="2">
    <source>
        <dbReference type="ARBA" id="ARBA00022490"/>
    </source>
</evidence>
<dbReference type="PROSITE" id="PS50222">
    <property type="entry name" value="EF_HAND_2"/>
    <property type="match status" value="2"/>
</dbReference>
<dbReference type="SMART" id="SM00054">
    <property type="entry name" value="EFh"/>
    <property type="match status" value="2"/>
</dbReference>
<dbReference type="InterPro" id="IPR040193">
    <property type="entry name" value="EFHC1/EFHC2/EFHB"/>
</dbReference>
<dbReference type="Gene3D" id="1.10.238.10">
    <property type="entry name" value="EF-hand"/>
    <property type="match status" value="1"/>
</dbReference>
<accession>A0A7L4NJZ3</accession>
<dbReference type="EMBL" id="VYZU01075977">
    <property type="protein sequence ID" value="NXY89752.1"/>
    <property type="molecule type" value="Genomic_DNA"/>
</dbReference>
<keyword evidence="9" id="KW-0966">Cell projection</keyword>
<protein>
    <submittedName>
        <fullName evidence="11">EFHB protein</fullName>
    </submittedName>
</protein>
<keyword evidence="2" id="KW-0963">Cytoplasm</keyword>
<dbReference type="AlphaFoldDB" id="A0A7L4NJZ3"/>
<dbReference type="PROSITE" id="PS00018">
    <property type="entry name" value="EF_HAND_1"/>
    <property type="match status" value="1"/>
</dbReference>
<evidence type="ECO:0000256" key="7">
    <source>
        <dbReference type="ARBA" id="ARBA00023069"/>
    </source>
</evidence>
<evidence type="ECO:0000256" key="9">
    <source>
        <dbReference type="ARBA" id="ARBA00023273"/>
    </source>
</evidence>
<dbReference type="PANTHER" id="PTHR12086">
    <property type="entry name" value="EF-HAND DOMAIN C-TERMINAL CONTAINING PROTEIN"/>
    <property type="match status" value="1"/>
</dbReference>
<keyword evidence="4" id="KW-0677">Repeat</keyword>
<feature type="non-terminal residue" evidence="11">
    <location>
        <position position="1"/>
    </location>
</feature>
<dbReference type="InterPro" id="IPR018247">
    <property type="entry name" value="EF_Hand_1_Ca_BS"/>
</dbReference>
<organism evidence="11 12">
    <name type="scientific">Ceyx cyanopectus</name>
    <name type="common">Indigo-banded kingfisher</name>
    <dbReference type="NCBI Taxonomy" id="390723"/>
    <lineage>
        <taxon>Eukaryota</taxon>
        <taxon>Metazoa</taxon>
        <taxon>Chordata</taxon>
        <taxon>Craniata</taxon>
        <taxon>Vertebrata</taxon>
        <taxon>Euteleostomi</taxon>
        <taxon>Archelosauria</taxon>
        <taxon>Archosauria</taxon>
        <taxon>Dinosauria</taxon>
        <taxon>Saurischia</taxon>
        <taxon>Theropoda</taxon>
        <taxon>Coelurosauria</taxon>
        <taxon>Aves</taxon>
        <taxon>Neognathae</taxon>
        <taxon>Neoaves</taxon>
        <taxon>Telluraves</taxon>
        <taxon>Coraciimorphae</taxon>
        <taxon>Coraciiformes</taxon>
        <taxon>Alcedinidae</taxon>
        <taxon>Ceyx</taxon>
    </lineage>
</organism>
<evidence type="ECO:0000313" key="11">
    <source>
        <dbReference type="EMBL" id="NXY89752.1"/>
    </source>
</evidence>
<evidence type="ECO:0000256" key="5">
    <source>
        <dbReference type="ARBA" id="ARBA00022837"/>
    </source>
</evidence>
<keyword evidence="7" id="KW-0969">Cilium</keyword>
<dbReference type="CDD" id="cd00051">
    <property type="entry name" value="EFh"/>
    <property type="match status" value="1"/>
</dbReference>
<dbReference type="GO" id="GO:0005509">
    <property type="term" value="F:calcium ion binding"/>
    <property type="evidence" value="ECO:0007669"/>
    <property type="project" value="InterPro"/>
</dbReference>
<evidence type="ECO:0000256" key="4">
    <source>
        <dbReference type="ARBA" id="ARBA00022737"/>
    </source>
</evidence>
<dbReference type="Proteomes" id="UP000586704">
    <property type="component" value="Unassembled WGS sequence"/>
</dbReference>
<evidence type="ECO:0000259" key="10">
    <source>
        <dbReference type="PROSITE" id="PS50222"/>
    </source>
</evidence>
<reference evidence="11 12" key="1">
    <citation type="submission" date="2020-02" db="EMBL/GenBank/DDBJ databases">
        <title>Bird 10,000 Genomes (B10K) Project - Family phase.</title>
        <authorList>
            <person name="Zhang G."/>
        </authorList>
    </citation>
    <scope>NUCLEOTIDE SEQUENCE [LARGE SCALE GENOMIC DNA]</scope>
    <source>
        <strain evidence="11">B10K-DU-013-51</strain>
        <tissue evidence="11">Mixed tissue sample</tissue>
    </source>
</reference>
<evidence type="ECO:0000256" key="1">
    <source>
        <dbReference type="ARBA" id="ARBA00004611"/>
    </source>
</evidence>
<dbReference type="PANTHER" id="PTHR12086:SF12">
    <property type="entry name" value="EF-HAND DOMAIN-CONTAINING FAMILY MEMBER B"/>
    <property type="match status" value="1"/>
</dbReference>
<keyword evidence="6" id="KW-0282">Flagellum</keyword>
<gene>
    <name evidence="11" type="primary">Efhb</name>
    <name evidence="11" type="ORF">CEYCYA_R09080</name>
</gene>
<dbReference type="InterPro" id="IPR002048">
    <property type="entry name" value="EF_hand_dom"/>
</dbReference>
<feature type="domain" description="EF-hand" evidence="10">
    <location>
        <begin position="255"/>
        <end position="290"/>
    </location>
</feature>
<name>A0A7L4NJZ3_9AVES</name>
<keyword evidence="3" id="KW-0479">Metal-binding</keyword>
<comment type="subcellular location">
    <subcellularLocation>
        <location evidence="1">Cytoplasm</location>
        <location evidence="1">Cytoskeleton</location>
        <location evidence="1">Flagellum axoneme</location>
    </subcellularLocation>
</comment>
<dbReference type="OrthoDB" id="2096280at2759"/>
<comment type="caution">
    <text evidence="11">The sequence shown here is derived from an EMBL/GenBank/DDBJ whole genome shotgun (WGS) entry which is preliminary data.</text>
</comment>
<evidence type="ECO:0000256" key="3">
    <source>
        <dbReference type="ARBA" id="ARBA00022723"/>
    </source>
</evidence>
<evidence type="ECO:0000256" key="8">
    <source>
        <dbReference type="ARBA" id="ARBA00023212"/>
    </source>
</evidence>
<keyword evidence="5" id="KW-0106">Calcium</keyword>
<keyword evidence="12" id="KW-1185">Reference proteome</keyword>
<evidence type="ECO:0000256" key="6">
    <source>
        <dbReference type="ARBA" id="ARBA00022846"/>
    </source>
</evidence>
<keyword evidence="8" id="KW-0206">Cytoskeleton</keyword>
<sequence length="433" mass="48661">VASVINPLPKTNFQQKIEAKKEAIYFSNRHAPLGRSHDQSSMLPHGLDVINSVFGKKVIKDVSAGELVNPPKTLEEVDKEAREGHDLYVVSHNDYYVEERINRRYDSPNFSKSSVFGRKTPHFRDGRGVAKSLNWLCDLQSAENQHLKTEILLFIKTLSHLKKKKALSIDGQLMDEVFIFTGVGDLLRSQATRELLCAEGREKAILTAVRQSLKRASYDNLDTLLKAFRHYDKNGDGMIDKKDLQKSFFQLNIDVDEELLDSLFDCCDWDKDGLINYLEFTKFLNWKDRTVTEEFEEKIIARGKNLDVPALPEGTNRNDEPLLKQQDLELKEVGSSEKPPNKLTGSKDHVLGYYRTTSSQYNAVVGGLPTTCYAACGVPSIRADLPAPATRRVGDSTNYGDGATAFELLFPSVLSQKGVYGGDLLKARPKEEV</sequence>
<dbReference type="SUPFAM" id="SSF47473">
    <property type="entry name" value="EF-hand"/>
    <property type="match status" value="1"/>
</dbReference>
<evidence type="ECO:0000313" key="12">
    <source>
        <dbReference type="Proteomes" id="UP000586704"/>
    </source>
</evidence>
<proteinExistence type="predicted"/>
<dbReference type="InterPro" id="IPR011992">
    <property type="entry name" value="EF-hand-dom_pair"/>
</dbReference>
<dbReference type="Pfam" id="PF13499">
    <property type="entry name" value="EF-hand_7"/>
    <property type="match status" value="1"/>
</dbReference>
<feature type="domain" description="EF-hand" evidence="10">
    <location>
        <begin position="219"/>
        <end position="254"/>
    </location>
</feature>
<feature type="non-terminal residue" evidence="11">
    <location>
        <position position="433"/>
    </location>
</feature>